<dbReference type="InterPro" id="IPR036249">
    <property type="entry name" value="Thioredoxin-like_sf"/>
</dbReference>
<feature type="domain" description="DSBA-like thioredoxin" evidence="1">
    <location>
        <begin position="48"/>
        <end position="218"/>
    </location>
</feature>
<protein>
    <submittedName>
        <fullName evidence="2">DsbA family protein</fullName>
    </submittedName>
</protein>
<dbReference type="Pfam" id="PF01323">
    <property type="entry name" value="DSBA"/>
    <property type="match status" value="1"/>
</dbReference>
<gene>
    <name evidence="2" type="ORF">QQ008_14660</name>
</gene>
<comment type="caution">
    <text evidence="2">The sequence shown here is derived from an EMBL/GenBank/DDBJ whole genome shotgun (WGS) entry which is preliminary data.</text>
</comment>
<dbReference type="Proteomes" id="UP001172082">
    <property type="component" value="Unassembled WGS sequence"/>
</dbReference>
<proteinExistence type="predicted"/>
<dbReference type="CDD" id="cd03025">
    <property type="entry name" value="DsbA_FrnE_like"/>
    <property type="match status" value="1"/>
</dbReference>
<dbReference type="Gene3D" id="3.40.30.10">
    <property type="entry name" value="Glutaredoxin"/>
    <property type="match status" value="1"/>
</dbReference>
<evidence type="ECO:0000313" key="2">
    <source>
        <dbReference type="EMBL" id="MDN5202627.1"/>
    </source>
</evidence>
<dbReference type="Gene3D" id="1.10.472.60">
    <property type="entry name" value="putative protein disulfide isomerase domain"/>
    <property type="match status" value="1"/>
</dbReference>
<keyword evidence="3" id="KW-1185">Reference proteome</keyword>
<reference evidence="2" key="1">
    <citation type="submission" date="2023-06" db="EMBL/GenBank/DDBJ databases">
        <title>Genomic of Parafulvivirga corallium.</title>
        <authorList>
            <person name="Wang G."/>
        </authorList>
    </citation>
    <scope>NUCLEOTIDE SEQUENCE</scope>
    <source>
        <strain evidence="2">BMA10</strain>
    </source>
</reference>
<evidence type="ECO:0000259" key="1">
    <source>
        <dbReference type="Pfam" id="PF01323"/>
    </source>
</evidence>
<dbReference type="SUPFAM" id="SSF52833">
    <property type="entry name" value="Thioredoxin-like"/>
    <property type="match status" value="1"/>
</dbReference>
<organism evidence="2 3">
    <name type="scientific">Splendidivirga corallicola</name>
    <dbReference type="NCBI Taxonomy" id="3051826"/>
    <lineage>
        <taxon>Bacteria</taxon>
        <taxon>Pseudomonadati</taxon>
        <taxon>Bacteroidota</taxon>
        <taxon>Cytophagia</taxon>
        <taxon>Cytophagales</taxon>
        <taxon>Splendidivirgaceae</taxon>
        <taxon>Splendidivirga</taxon>
    </lineage>
</organism>
<dbReference type="PANTHER" id="PTHR13887:SF54">
    <property type="entry name" value="DSBA FAMILY PROTEIN"/>
    <property type="match status" value="1"/>
</dbReference>
<dbReference type="RefSeq" id="WP_346752650.1">
    <property type="nucleotide sequence ID" value="NZ_JAUJEA010000005.1"/>
</dbReference>
<dbReference type="EMBL" id="JAUJEA010000005">
    <property type="protein sequence ID" value="MDN5202627.1"/>
    <property type="molecule type" value="Genomic_DNA"/>
</dbReference>
<dbReference type="PANTHER" id="PTHR13887">
    <property type="entry name" value="GLUTATHIONE S-TRANSFERASE KAPPA"/>
    <property type="match status" value="1"/>
</dbReference>
<sequence>MEEKKNKITDSQNCDADSGVCNFDENIDKGSTDENSATTRVELIYVGDPMCSWCWGISDEIEKIRNQFKDTLEFRVILGGLRPGGGDPWNDEFKSFLKEHWTHVNQRSGKLFSFELFKKAYFDYDTEPPSRAVRIVRDMLPEKEFDFFKEVQHRFYVENEDPGNIDFYKPICEKFGIDFSIFIEHFQSDKYKRLTKEDFQESRQLGVSGFPSVLLKNAEHIFPISYGFSTSEKMTQRLNEIMTSD</sequence>
<name>A0ABT8KPF8_9BACT</name>
<dbReference type="InterPro" id="IPR001853">
    <property type="entry name" value="DSBA-like_thioredoxin_dom"/>
</dbReference>
<accession>A0ABT8KPF8</accession>
<evidence type="ECO:0000313" key="3">
    <source>
        <dbReference type="Proteomes" id="UP001172082"/>
    </source>
</evidence>